<feature type="region of interest" description="Disordered" evidence="1">
    <location>
        <begin position="328"/>
        <end position="360"/>
    </location>
</feature>
<reference evidence="2 3" key="1">
    <citation type="journal article" date="2018" name="MBio">
        <title>Comparative Genomics Reveals the Core Gene Toolbox for the Fungus-Insect Symbiosis.</title>
        <authorList>
            <person name="Wang Y."/>
            <person name="Stata M."/>
            <person name="Wang W."/>
            <person name="Stajich J.E."/>
            <person name="White M.M."/>
            <person name="Moncalvo J.M."/>
        </authorList>
    </citation>
    <scope>NUCLEOTIDE SEQUENCE [LARGE SCALE GENOMIC DNA]</scope>
    <source>
        <strain evidence="2 3">SC-DP-2</strain>
    </source>
</reference>
<name>A0A2T9Z7P1_9FUNG</name>
<protein>
    <submittedName>
        <fullName evidence="2">Uncharacterized protein</fullName>
    </submittedName>
</protein>
<feature type="compositionally biased region" description="Polar residues" evidence="1">
    <location>
        <begin position="44"/>
        <end position="53"/>
    </location>
</feature>
<feature type="compositionally biased region" description="Polar residues" evidence="1">
    <location>
        <begin position="466"/>
        <end position="475"/>
    </location>
</feature>
<feature type="compositionally biased region" description="Basic residues" evidence="1">
    <location>
        <begin position="450"/>
        <end position="465"/>
    </location>
</feature>
<dbReference type="EMBL" id="MBFS01001824">
    <property type="protein sequence ID" value="PVV00613.1"/>
    <property type="molecule type" value="Genomic_DNA"/>
</dbReference>
<sequence length="876" mass="99256">MFGSQSSKKKVRNKTSILTLGKGKSGEKRNPLLTLPTTQNNTQFFSSTDSGDLSTEELEYFDAPFKFDQKSKSQKFKLNSLFKKKPSNPAFDRLPKPSPQPPSTSGHKNSFSRSNSTGSSSSYYHRFSENHVISEHKSTKVLVRDDSTGPKTPLGSHCTEKSCFYYNPNVLTRNISTRSSYDLKKKGHIRSTSKTLEAIEASNTTLASTRPSYPKLTVCKSCSLKFSDSGEKATSNTNNMHTPQLTNQKQRSTPQLSSINLNHMPHMSQISDKNNFMFLNHPNAVPHPNSVQTQYSNETPEPAYNINNNLNNKQLIDPISLNKSHPISGSFNTNDSKEFAKNPLTSPLARSNSHNEKDCLPNKSHSKSFSFCEFRNEDFSLQPFSIEDKGLNINFDPTPGLSLDIEKYIIPERQDGSLGHKEDSKELDYDSKKFASFPIKSGFSNIRKLNPQRKKLSLPKQKRSPTIKSPGNSKTVHFDYNVSKGSSTSTKIASPAKDYNDKLREMSDFYSRYRNIRHNEPKLYSTPLTSKSTKVTDPSTWLTKTLRSRSDSQSGFIKKYQNHDSSYEEQALQKDSSFEPEFVYAKKLGKNFKSAEFTPSNRFGRNLTVEKIDFNLLKIHSTKPKKPKKSRLLRRQSIPTLLLSHNLRNPPTESEAADCSDHESNFVLGSDPGSDLEFAVDHKHSKPSKLGDLKLNMKFSGSFYNKSPLFYNRRSVLPYFSQKTLYISSHLAKPFPAFNFSDDLSNEVYRPSSCYEFFSLCKTNSELKLFSKAKQQDKFDFSTEFNYLFGLTSDSKNPNSVSFKRKNSLKKHFKLPNAQSSGLSFKDTYLHFKGLGQLQQKCCGKSQFAEFYFNFDQSGKSTTDDLIDLISEIPNC</sequence>
<evidence type="ECO:0000256" key="1">
    <source>
        <dbReference type="SAM" id="MobiDB-lite"/>
    </source>
</evidence>
<feature type="compositionally biased region" description="Polar residues" evidence="1">
    <location>
        <begin position="232"/>
        <end position="253"/>
    </location>
</feature>
<feature type="region of interest" description="Disordered" evidence="1">
    <location>
        <begin position="1"/>
        <end position="53"/>
    </location>
</feature>
<feature type="compositionally biased region" description="Polar residues" evidence="1">
    <location>
        <begin position="343"/>
        <end position="352"/>
    </location>
</feature>
<feature type="compositionally biased region" description="Low complexity" evidence="1">
    <location>
        <begin position="31"/>
        <end position="43"/>
    </location>
</feature>
<feature type="region of interest" description="Disordered" evidence="1">
    <location>
        <begin position="83"/>
        <end position="119"/>
    </location>
</feature>
<feature type="compositionally biased region" description="Low complexity" evidence="1">
    <location>
        <begin position="109"/>
        <end position="119"/>
    </location>
</feature>
<feature type="region of interest" description="Disordered" evidence="1">
    <location>
        <begin position="448"/>
        <end position="480"/>
    </location>
</feature>
<organism evidence="2 3">
    <name type="scientific">Smittium megazygosporum</name>
    <dbReference type="NCBI Taxonomy" id="133381"/>
    <lineage>
        <taxon>Eukaryota</taxon>
        <taxon>Fungi</taxon>
        <taxon>Fungi incertae sedis</taxon>
        <taxon>Zoopagomycota</taxon>
        <taxon>Kickxellomycotina</taxon>
        <taxon>Harpellomycetes</taxon>
        <taxon>Harpellales</taxon>
        <taxon>Legeriomycetaceae</taxon>
        <taxon>Smittium</taxon>
    </lineage>
</organism>
<accession>A0A2T9Z7P1</accession>
<keyword evidence="3" id="KW-1185">Reference proteome</keyword>
<feature type="region of interest" description="Disordered" evidence="1">
    <location>
        <begin position="230"/>
        <end position="253"/>
    </location>
</feature>
<evidence type="ECO:0000313" key="2">
    <source>
        <dbReference type="EMBL" id="PVV00613.1"/>
    </source>
</evidence>
<proteinExistence type="predicted"/>
<dbReference type="Proteomes" id="UP000245609">
    <property type="component" value="Unassembled WGS sequence"/>
</dbReference>
<evidence type="ECO:0000313" key="3">
    <source>
        <dbReference type="Proteomes" id="UP000245609"/>
    </source>
</evidence>
<gene>
    <name evidence="2" type="ORF">BB560_005000</name>
</gene>
<comment type="caution">
    <text evidence="2">The sequence shown here is derived from an EMBL/GenBank/DDBJ whole genome shotgun (WGS) entry which is preliminary data.</text>
</comment>
<dbReference type="AlphaFoldDB" id="A0A2T9Z7P1"/>